<dbReference type="PANTHER" id="PTHR16275">
    <property type="entry name" value="COILED-COIL DOMAIN-CONTAINING PROTEIN 40"/>
    <property type="match status" value="1"/>
</dbReference>
<keyword evidence="3" id="KW-1185">Reference proteome</keyword>
<keyword evidence="1" id="KW-0175">Coiled coil</keyword>
<evidence type="ECO:0000313" key="2">
    <source>
        <dbReference type="EMBL" id="GIX83554.1"/>
    </source>
</evidence>
<name>A0AAV4NGS2_CAEEX</name>
<organism evidence="2 3">
    <name type="scientific">Caerostris extrusa</name>
    <name type="common">Bark spider</name>
    <name type="synonym">Caerostris bankana</name>
    <dbReference type="NCBI Taxonomy" id="172846"/>
    <lineage>
        <taxon>Eukaryota</taxon>
        <taxon>Metazoa</taxon>
        <taxon>Ecdysozoa</taxon>
        <taxon>Arthropoda</taxon>
        <taxon>Chelicerata</taxon>
        <taxon>Arachnida</taxon>
        <taxon>Araneae</taxon>
        <taxon>Araneomorphae</taxon>
        <taxon>Entelegynae</taxon>
        <taxon>Araneoidea</taxon>
        <taxon>Araneidae</taxon>
        <taxon>Caerostris</taxon>
    </lineage>
</organism>
<evidence type="ECO:0000256" key="1">
    <source>
        <dbReference type="SAM" id="Coils"/>
    </source>
</evidence>
<protein>
    <submittedName>
        <fullName evidence="2">Coiled-coil domain-containing protein 40</fullName>
    </submittedName>
</protein>
<sequence length="135" mass="16017">MEKIQVEKQQIVHQWKQSVASLGKQDNVLKYEDDASTLNMDISACKKSVRKELERNEQLVLQLEFKEAEIIRGKTEMRKTLERQADLEENITVLDKTVEINEQELKNLNDNKVLKEKNWKQKTEHFKSYMHTKNS</sequence>
<dbReference type="Proteomes" id="UP001054945">
    <property type="component" value="Unassembled WGS sequence"/>
</dbReference>
<evidence type="ECO:0000313" key="3">
    <source>
        <dbReference type="Proteomes" id="UP001054945"/>
    </source>
</evidence>
<proteinExistence type="predicted"/>
<gene>
    <name evidence="2" type="primary">Ccdc40</name>
    <name evidence="2" type="ORF">CEXT_406101</name>
</gene>
<comment type="caution">
    <text evidence="2">The sequence shown here is derived from an EMBL/GenBank/DDBJ whole genome shotgun (WGS) entry which is preliminary data.</text>
</comment>
<dbReference type="PANTHER" id="PTHR16275:SF8">
    <property type="entry name" value="COILED-COIL DOMAIN-CONTAINING PROTEIN 40"/>
    <property type="match status" value="1"/>
</dbReference>
<feature type="coiled-coil region" evidence="1">
    <location>
        <begin position="49"/>
        <end position="118"/>
    </location>
</feature>
<dbReference type="AlphaFoldDB" id="A0AAV4NGS2"/>
<reference evidence="2 3" key="1">
    <citation type="submission" date="2021-06" db="EMBL/GenBank/DDBJ databases">
        <title>Caerostris extrusa draft genome.</title>
        <authorList>
            <person name="Kono N."/>
            <person name="Arakawa K."/>
        </authorList>
    </citation>
    <scope>NUCLEOTIDE SEQUENCE [LARGE SCALE GENOMIC DNA]</scope>
</reference>
<dbReference type="GO" id="GO:0035082">
    <property type="term" value="P:axoneme assembly"/>
    <property type="evidence" value="ECO:0007669"/>
    <property type="project" value="InterPro"/>
</dbReference>
<dbReference type="GO" id="GO:0005737">
    <property type="term" value="C:cytoplasm"/>
    <property type="evidence" value="ECO:0007669"/>
    <property type="project" value="TreeGrafter"/>
</dbReference>
<dbReference type="EMBL" id="BPLR01020877">
    <property type="protein sequence ID" value="GIX83554.1"/>
    <property type="molecule type" value="Genomic_DNA"/>
</dbReference>
<dbReference type="InterPro" id="IPR037386">
    <property type="entry name" value="CCDC40"/>
</dbReference>
<accession>A0AAV4NGS2</accession>